<comment type="subcellular location">
    <subcellularLocation>
        <location evidence="1">Nucleus</location>
    </subcellularLocation>
</comment>
<dbReference type="Proteomes" id="UP001498771">
    <property type="component" value="Unassembled WGS sequence"/>
</dbReference>
<dbReference type="GeneID" id="90037704"/>
<keyword evidence="5" id="KW-0539">Nucleus</keyword>
<accession>A0ABR1F8D1</accession>
<feature type="compositionally biased region" description="Polar residues" evidence="6">
    <location>
        <begin position="733"/>
        <end position="747"/>
    </location>
</feature>
<evidence type="ECO:0000256" key="4">
    <source>
        <dbReference type="ARBA" id="ARBA00023163"/>
    </source>
</evidence>
<evidence type="ECO:0000256" key="6">
    <source>
        <dbReference type="SAM" id="MobiDB-lite"/>
    </source>
</evidence>
<dbReference type="CDD" id="cd12148">
    <property type="entry name" value="fungal_TF_MHR"/>
    <property type="match status" value="1"/>
</dbReference>
<dbReference type="SUPFAM" id="SSF57701">
    <property type="entry name" value="Zn2/Cys6 DNA-binding domain"/>
    <property type="match status" value="1"/>
</dbReference>
<dbReference type="PANTHER" id="PTHR31845">
    <property type="entry name" value="FINGER DOMAIN PROTEIN, PUTATIVE-RELATED"/>
    <property type="match status" value="1"/>
</dbReference>
<feature type="region of interest" description="Disordered" evidence="6">
    <location>
        <begin position="1"/>
        <end position="60"/>
    </location>
</feature>
<dbReference type="RefSeq" id="XP_064769128.1">
    <property type="nucleotide sequence ID" value="XM_064912192.1"/>
</dbReference>
<evidence type="ECO:0000256" key="1">
    <source>
        <dbReference type="ARBA" id="ARBA00004123"/>
    </source>
</evidence>
<evidence type="ECO:0000256" key="3">
    <source>
        <dbReference type="ARBA" id="ARBA00023125"/>
    </source>
</evidence>
<dbReference type="InterPro" id="IPR051089">
    <property type="entry name" value="prtT"/>
</dbReference>
<dbReference type="SMART" id="SM00066">
    <property type="entry name" value="GAL4"/>
    <property type="match status" value="1"/>
</dbReference>
<evidence type="ECO:0000313" key="9">
    <source>
        <dbReference type="Proteomes" id="UP001498771"/>
    </source>
</evidence>
<proteinExistence type="predicted"/>
<feature type="domain" description="Zn(2)-C6 fungal-type" evidence="7">
    <location>
        <begin position="71"/>
        <end position="104"/>
    </location>
</feature>
<dbReference type="Gene3D" id="4.10.240.10">
    <property type="entry name" value="Zn(2)-C6 fungal-type DNA-binding domain"/>
    <property type="match status" value="1"/>
</dbReference>
<feature type="compositionally biased region" description="Polar residues" evidence="6">
    <location>
        <begin position="778"/>
        <end position="788"/>
    </location>
</feature>
<keyword evidence="4" id="KW-0804">Transcription</keyword>
<dbReference type="PANTHER" id="PTHR31845:SF21">
    <property type="entry name" value="REGULATORY PROTEIN LEU3"/>
    <property type="match status" value="1"/>
</dbReference>
<keyword evidence="9" id="KW-1185">Reference proteome</keyword>
<dbReference type="PROSITE" id="PS00463">
    <property type="entry name" value="ZN2_CY6_FUNGAL_1"/>
    <property type="match status" value="1"/>
</dbReference>
<sequence>MSENRQYPPPPTSSSPHHQSRSLPPPPPPPPPSAGASTPGSKRGFSSDEGDMASASPEDSAAAAARLRKIACVECRQQKVKCDAYERSPDICTRCQKRGLQCSIQTSFKRTYKRARLAAVEKEVEELRRSLEAQNSDKDMVSRTLLDLARGKSEAAAAAAAAAAAEAATAEGTASSSTATAAVAAAASAAPVTMAGAPDSTVNGIIMPNLQSEPLNPNGSSSSIRRPPSPPAADQISSNQQLHQRQIITSRTLNGFTVTREQIQGLFLEYETHYHPYLPVLDLSRGPDHVYQKSDLLFWVVLETASRIYSDVALFPILSAKVKELVSRQLNLPMRSAYDVQAILIFTLWPPPAGSLNSDPCWHSCGLAMFNAVKLGLHIPGKTQDFGRVKVSPQYSETQAQAKTWVACNIVSQLLSMALGYPTFSMYNWSTNSALQPDSFMVLPPELRTQLRLAMFNDRAVKLLSQDVRDPCGNVDSFTRRTVIRVLAQELDQMEATLDLASNISKLLLHVARTQLYAYAFLNYEDGPEDNNNNNVSSDDANADARAENVKDLMKAYETSIRTIAFVEKTMDESITADGSFSKLLYLPLYLQLDIVLAAFVILKLQFSKLAELLDTNSGKRHFASAIAIMRKSSVKENDFPIRVSTIMFQLWKLHSKDRADAIRDGGRPKYVSPKLKLVSRMAPSVLFDSIWVWRERYGTFQVLPAGPGQAPQHPFSTHLQYQHQRQQQTSQASVGSANSGGQSKITSPRLREKLTSDGPQLKNTRGVIALLDNTNLTHGPTFEQQNSPLPPPMLATDSSETVTSSGIYAAATQQQQQQQQQQQITGYPPPSSTAGTILPLPSMGTDELVNYLDNEAVAFDHLYLDWQEMGVLWDDMSSIFIESGIGVGEAEARAPDEMPAGEHVSVG</sequence>
<evidence type="ECO:0000259" key="7">
    <source>
        <dbReference type="PROSITE" id="PS50048"/>
    </source>
</evidence>
<evidence type="ECO:0000256" key="5">
    <source>
        <dbReference type="ARBA" id="ARBA00023242"/>
    </source>
</evidence>
<reference evidence="8 9" key="1">
    <citation type="submission" date="2024-03" db="EMBL/GenBank/DDBJ databases">
        <title>Genome-scale model development and genomic sequencing of the oleaginous clade Lipomyces.</title>
        <authorList>
            <consortium name="Lawrence Berkeley National Laboratory"/>
            <person name="Czajka J.J."/>
            <person name="Han Y."/>
            <person name="Kim J."/>
            <person name="Mondo S.J."/>
            <person name="Hofstad B.A."/>
            <person name="Robles A."/>
            <person name="Haridas S."/>
            <person name="Riley R."/>
            <person name="LaButti K."/>
            <person name="Pangilinan J."/>
            <person name="Andreopoulos W."/>
            <person name="Lipzen A."/>
            <person name="Yan J."/>
            <person name="Wang M."/>
            <person name="Ng V."/>
            <person name="Grigoriev I.V."/>
            <person name="Spatafora J.W."/>
            <person name="Magnuson J.K."/>
            <person name="Baker S.E."/>
            <person name="Pomraning K.R."/>
        </authorList>
    </citation>
    <scope>NUCLEOTIDE SEQUENCE [LARGE SCALE GENOMIC DNA]</scope>
    <source>
        <strain evidence="8 9">Phaff 52-87</strain>
    </source>
</reference>
<keyword evidence="2" id="KW-0805">Transcription regulation</keyword>
<name>A0ABR1F8D1_9ASCO</name>
<dbReference type="PROSITE" id="PS50048">
    <property type="entry name" value="ZN2_CY6_FUNGAL_2"/>
    <property type="match status" value="1"/>
</dbReference>
<feature type="compositionally biased region" description="Low complexity" evidence="6">
    <location>
        <begin position="814"/>
        <end position="824"/>
    </location>
</feature>
<dbReference type="InterPro" id="IPR036864">
    <property type="entry name" value="Zn2-C6_fun-type_DNA-bd_sf"/>
</dbReference>
<feature type="region of interest" description="Disordered" evidence="6">
    <location>
        <begin position="778"/>
        <end position="800"/>
    </location>
</feature>
<feature type="compositionally biased region" description="Low complexity" evidence="6">
    <location>
        <begin position="721"/>
        <end position="732"/>
    </location>
</feature>
<feature type="region of interest" description="Disordered" evidence="6">
    <location>
        <begin position="205"/>
        <end position="244"/>
    </location>
</feature>
<evidence type="ECO:0000256" key="2">
    <source>
        <dbReference type="ARBA" id="ARBA00023015"/>
    </source>
</evidence>
<feature type="region of interest" description="Disordered" evidence="6">
    <location>
        <begin position="812"/>
        <end position="836"/>
    </location>
</feature>
<dbReference type="InterPro" id="IPR001138">
    <property type="entry name" value="Zn2Cys6_DnaBD"/>
</dbReference>
<dbReference type="CDD" id="cd00067">
    <property type="entry name" value="GAL4"/>
    <property type="match status" value="1"/>
</dbReference>
<organism evidence="8 9">
    <name type="scientific">Myxozyma melibiosi</name>
    <dbReference type="NCBI Taxonomy" id="54550"/>
    <lineage>
        <taxon>Eukaryota</taxon>
        <taxon>Fungi</taxon>
        <taxon>Dikarya</taxon>
        <taxon>Ascomycota</taxon>
        <taxon>Saccharomycotina</taxon>
        <taxon>Lipomycetes</taxon>
        <taxon>Lipomycetales</taxon>
        <taxon>Lipomycetaceae</taxon>
        <taxon>Myxozyma</taxon>
    </lineage>
</organism>
<dbReference type="EMBL" id="JBBJBU010000003">
    <property type="protein sequence ID" value="KAK7206095.1"/>
    <property type="molecule type" value="Genomic_DNA"/>
</dbReference>
<feature type="region of interest" description="Disordered" evidence="6">
    <location>
        <begin position="705"/>
        <end position="762"/>
    </location>
</feature>
<feature type="compositionally biased region" description="Pro residues" evidence="6">
    <location>
        <begin position="23"/>
        <end position="33"/>
    </location>
</feature>
<feature type="compositionally biased region" description="Low complexity" evidence="6">
    <location>
        <begin position="216"/>
        <end position="226"/>
    </location>
</feature>
<protein>
    <recommendedName>
        <fullName evidence="7">Zn(2)-C6 fungal-type domain-containing protein</fullName>
    </recommendedName>
</protein>
<evidence type="ECO:0000313" key="8">
    <source>
        <dbReference type="EMBL" id="KAK7206095.1"/>
    </source>
</evidence>
<comment type="caution">
    <text evidence="8">The sequence shown here is derived from an EMBL/GenBank/DDBJ whole genome shotgun (WGS) entry which is preliminary data.</text>
</comment>
<gene>
    <name evidence="8" type="ORF">BZA70DRAFT_275678</name>
</gene>
<dbReference type="Pfam" id="PF00172">
    <property type="entry name" value="Zn_clus"/>
    <property type="match status" value="1"/>
</dbReference>
<feature type="compositionally biased region" description="Polar residues" evidence="6">
    <location>
        <begin position="235"/>
        <end position="244"/>
    </location>
</feature>
<keyword evidence="3" id="KW-0238">DNA-binding</keyword>